<keyword evidence="2" id="KW-1185">Reference proteome</keyword>
<name>A0ABQ7UBQ5_SOLTU</name>
<protein>
    <recommendedName>
        <fullName evidence="3">RNase H type-1 domain-containing protein</fullName>
    </recommendedName>
</protein>
<evidence type="ECO:0008006" key="3">
    <source>
        <dbReference type="Google" id="ProtNLM"/>
    </source>
</evidence>
<organism evidence="1 2">
    <name type="scientific">Solanum tuberosum</name>
    <name type="common">Potato</name>
    <dbReference type="NCBI Taxonomy" id="4113"/>
    <lineage>
        <taxon>Eukaryota</taxon>
        <taxon>Viridiplantae</taxon>
        <taxon>Streptophyta</taxon>
        <taxon>Embryophyta</taxon>
        <taxon>Tracheophyta</taxon>
        <taxon>Spermatophyta</taxon>
        <taxon>Magnoliopsida</taxon>
        <taxon>eudicotyledons</taxon>
        <taxon>Gunneridae</taxon>
        <taxon>Pentapetalae</taxon>
        <taxon>asterids</taxon>
        <taxon>lamiids</taxon>
        <taxon>Solanales</taxon>
        <taxon>Solanaceae</taxon>
        <taxon>Solanoideae</taxon>
        <taxon>Solaneae</taxon>
        <taxon>Solanum</taxon>
    </lineage>
</organism>
<reference evidence="1 2" key="1">
    <citation type="journal article" date="2021" name="bioRxiv">
        <title>Chromosome-scale and haplotype-resolved genome assembly of a tetraploid potato cultivar.</title>
        <authorList>
            <person name="Sun H."/>
            <person name="Jiao W.-B."/>
            <person name="Krause K."/>
            <person name="Campoy J.A."/>
            <person name="Goel M."/>
            <person name="Folz-Donahue K."/>
            <person name="Kukat C."/>
            <person name="Huettel B."/>
            <person name="Schneeberger K."/>
        </authorList>
    </citation>
    <scope>NUCLEOTIDE SEQUENCE [LARGE SCALE GENOMIC DNA]</scope>
    <source>
        <strain evidence="1">SolTubOtavaFocal</strain>
        <tissue evidence="1">Leaves</tissue>
    </source>
</reference>
<dbReference type="EMBL" id="JAIVGD010000023">
    <property type="protein sequence ID" value="KAH0743933.1"/>
    <property type="molecule type" value="Genomic_DNA"/>
</dbReference>
<gene>
    <name evidence="1" type="ORF">KY290_031926</name>
</gene>
<proteinExistence type="predicted"/>
<dbReference type="Gene3D" id="3.30.420.10">
    <property type="entry name" value="Ribonuclease H-like superfamily/Ribonuclease H"/>
    <property type="match status" value="1"/>
</dbReference>
<comment type="caution">
    <text evidence="1">The sequence shown here is derived from an EMBL/GenBank/DDBJ whole genome shotgun (WGS) entry which is preliminary data.</text>
</comment>
<evidence type="ECO:0000313" key="2">
    <source>
        <dbReference type="Proteomes" id="UP000826656"/>
    </source>
</evidence>
<accession>A0ABQ7UBQ5</accession>
<dbReference type="InterPro" id="IPR036397">
    <property type="entry name" value="RNaseH_sf"/>
</dbReference>
<dbReference type="Proteomes" id="UP000826656">
    <property type="component" value="Unassembled WGS sequence"/>
</dbReference>
<evidence type="ECO:0000313" key="1">
    <source>
        <dbReference type="EMBL" id="KAH0743933.1"/>
    </source>
</evidence>
<sequence>MVEALYTYSPTDKVTKVIWKPPDTGWAQAKEIEELSCTNTQAEAMAILRALKYIETAHLDRKVVTTLEEIWKQMQGKTDHNSHSQGSK</sequence>